<evidence type="ECO:0000259" key="12">
    <source>
        <dbReference type="PROSITE" id="PS50929"/>
    </source>
</evidence>
<feature type="transmembrane region" description="Helical" evidence="10">
    <location>
        <begin position="217"/>
        <end position="234"/>
    </location>
</feature>
<sequence>MVSRNICITTADSRAVNRNLYPYDLYLYGASVNKPPTSNLNVSSGSRPRGWSLNGAATTVPHVAILVSQLPHFSPVMGSSANFDDARDLGGQRVALYGYAALQDVLGAPALHAFPHAKVGNASWVSTESLDAAKVMEFTNLVRAAIAAFLWCLVAARPLIRHRPSWCSAFAQESHFSSAFHTPQKKKWTYWTVYLIVVAAAGLLQATFAAVAPPRNLFIISDLMPWVGAVLITAIDRPSKTPKTLLCLYLSIFACGIVSTAFSYKLHGYISIPTVVDPLISLVALMGIVAMPMRDPRLGDDGIAHSNPSYELRSPEDNLTLWKFMTVSWMGPLIARGSEKQLHDEDVWQLPFDFQHDRLHTLFRDLRGSMMTKLISANGMDLIIQSCLGIIETAANLSVPILLKQLLQSIQGGDQNVEVSVLYAIAILAVRLAACQSAVFQLWYSRRCYERSRGEMITTLYAKTLSRKFFGQPAAEQMLAGDGAANGDVNHDGDDDSNADSESASRFRKVISWFRSPKKNNHKYKKVQEHRQPATTGKILNLMRSDVYEVAQRFWEFPTLVTKPLQFILSFVLVWQLLGWPCVLGMACVIVAQVLNTIFIAQLLKKERLRRAATDARLQSTSQFVEGIRHLRWYDWQSKWLDSIMVTRQHELNTKIVTALWRIAIATINIASGTLFPVATFFAYTFLAGKTLTVDVAFPALQLFAMLETSFKELPNLITVVLNASIAMDRIEQFMREPDKDGVYADHLTNDIKFTKVSFAWPGYERPVLRNLDLTFPQGLTVVFGKVGSGKSALLQAILGELDCLIGDVIIPTEPIGFCTQSPWLQHMSIRDNILFSAPFDAARYTQVLDACALLPDLANFKHGDLSDMGENGIGLSGGQRARVALARAVYSQSRVLLLDDPLAALDHNTAESIVKKLFQGSLVEGRTVVLVTHRVDLCLHLAHQMVEIVDGTARILSSEEASNEIAKFLLEDDDQTTHQDEQENTIDESQQNAAIPSKFIEDEHRAHGGVMLSVYWTYIKAGKLKWWGALVLVFGLFRLGSLLNYWFLKAWGESYNEETSVEVASAGVDFSHLFDQLPDPDVDLRPWLFVYLGIAIFQALIFTLSEGLALLMIYKAAKSLFRRVIEKVSRATFRFYDVTPVGRLMNRLVSDIGMIDGGIMSPLQQVAWWSLAWFSSMVVIASVTPLFLLFSVGMTLWFVYVFMRFLPTSQSLRRLEMVSLSPLMSNFGILLDGLATIRAFKAQHHFQNMNIVVTDAFQKMDHFYWSLQAWLMYRFDALSALSTFALTLLALYKGLSPGLTAFVLTTASSFVEATHNLCKQYGTLQMDFVSVERVIELLHIPEEPCGDTKPPASWPHHVDDVSFENVTLKYAPHLDPSLSNATFTIPGGSTCAVLGRTGSGKSTLALALLATIHPSEGCIRIGEYKLSDVDVHVWRQRVSFVAQDPVLFPGTLRDNLDPLHQYTDVDCIGVLHRVLGPDWDLYMHIEGGGKNLSQGQRQLVGIGRAVLRRSPIVVLDEATASIDKETAARVQEVLRNELTTSTVITIAHRLEAVQDANYFIRLDKGKVAEHGPTQGLNQ</sequence>
<feature type="transmembrane region" description="Helical" evidence="10">
    <location>
        <begin position="188"/>
        <end position="211"/>
    </location>
</feature>
<keyword evidence="7 10" id="KW-1133">Transmembrane helix</keyword>
<dbReference type="PANTHER" id="PTHR24223:SF415">
    <property type="entry name" value="FI20190P1"/>
    <property type="match status" value="1"/>
</dbReference>
<dbReference type="InterPro" id="IPR050173">
    <property type="entry name" value="ABC_transporter_C-like"/>
</dbReference>
<comment type="caution">
    <text evidence="13">The sequence shown here is derived from an EMBL/GenBank/DDBJ whole genome shotgun (WGS) entry which is preliminary data.</text>
</comment>
<evidence type="ECO:0000256" key="6">
    <source>
        <dbReference type="ARBA" id="ARBA00022840"/>
    </source>
</evidence>
<dbReference type="InterPro" id="IPR036640">
    <property type="entry name" value="ABC1_TM_sf"/>
</dbReference>
<accession>A0A9W4S763</accession>
<protein>
    <recommendedName>
        <fullName evidence="15">ABC transporter</fullName>
    </recommendedName>
</protein>
<dbReference type="Pfam" id="PF00005">
    <property type="entry name" value="ABC_tran"/>
    <property type="match status" value="2"/>
</dbReference>
<feature type="domain" description="ABC transporter" evidence="11">
    <location>
        <begin position="1362"/>
        <end position="1579"/>
    </location>
</feature>
<keyword evidence="14" id="KW-1185">Reference proteome</keyword>
<evidence type="ECO:0008006" key="15">
    <source>
        <dbReference type="Google" id="ProtNLM"/>
    </source>
</evidence>
<evidence type="ECO:0000313" key="13">
    <source>
        <dbReference type="EMBL" id="CAI0654363.1"/>
    </source>
</evidence>
<keyword evidence="2" id="KW-0813">Transport</keyword>
<proteinExistence type="predicted"/>
<dbReference type="SMART" id="SM00382">
    <property type="entry name" value="AAA"/>
    <property type="match status" value="2"/>
</dbReference>
<organism evidence="13 14">
    <name type="scientific">Colletotrichum noveboracense</name>
    <dbReference type="NCBI Taxonomy" id="2664923"/>
    <lineage>
        <taxon>Eukaryota</taxon>
        <taxon>Fungi</taxon>
        <taxon>Dikarya</taxon>
        <taxon>Ascomycota</taxon>
        <taxon>Pezizomycotina</taxon>
        <taxon>Sordariomycetes</taxon>
        <taxon>Hypocreomycetidae</taxon>
        <taxon>Glomerellales</taxon>
        <taxon>Glomerellaceae</taxon>
        <taxon>Colletotrichum</taxon>
        <taxon>Colletotrichum gloeosporioides species complex</taxon>
    </lineage>
</organism>
<feature type="domain" description="ABC transmembrane type-1" evidence="12">
    <location>
        <begin position="1072"/>
        <end position="1327"/>
    </location>
</feature>
<keyword evidence="3 10" id="KW-0812">Transmembrane</keyword>
<dbReference type="PROSITE" id="PS50893">
    <property type="entry name" value="ABC_TRANSPORTER_2"/>
    <property type="match status" value="2"/>
</dbReference>
<keyword evidence="6" id="KW-0067">ATP-binding</keyword>
<reference evidence="13" key="1">
    <citation type="submission" date="2022-08" db="EMBL/GenBank/DDBJ databases">
        <authorList>
            <person name="Giroux E."/>
            <person name="Giroux E."/>
        </authorList>
    </citation>
    <scope>NUCLEOTIDE SEQUENCE</scope>
    <source>
        <strain evidence="13">H1091258</strain>
    </source>
</reference>
<dbReference type="InterPro" id="IPR017871">
    <property type="entry name" value="ABC_transporter-like_CS"/>
</dbReference>
<evidence type="ECO:0000256" key="4">
    <source>
        <dbReference type="ARBA" id="ARBA00022737"/>
    </source>
</evidence>
<dbReference type="Pfam" id="PF00664">
    <property type="entry name" value="ABC_membrane"/>
    <property type="match status" value="2"/>
</dbReference>
<keyword evidence="5" id="KW-0547">Nucleotide-binding</keyword>
<feature type="transmembrane region" description="Helical" evidence="10">
    <location>
        <begin position="1027"/>
        <end position="1048"/>
    </location>
</feature>
<name>A0A9W4S763_9PEZI</name>
<feature type="transmembrane region" description="Helical" evidence="10">
    <location>
        <begin position="1171"/>
        <end position="1204"/>
    </location>
</feature>
<gene>
    <name evidence="13" type="ORF">CGXH109_LOCUS137235</name>
</gene>
<feature type="domain" description="ABC transporter" evidence="11">
    <location>
        <begin position="752"/>
        <end position="976"/>
    </location>
</feature>
<evidence type="ECO:0000256" key="7">
    <source>
        <dbReference type="ARBA" id="ARBA00022989"/>
    </source>
</evidence>
<dbReference type="EMBL" id="CAMGZC010002094">
    <property type="protein sequence ID" value="CAI0654363.1"/>
    <property type="molecule type" value="Genomic_DNA"/>
</dbReference>
<comment type="subcellular location">
    <subcellularLocation>
        <location evidence="1">Membrane</location>
        <topology evidence="1">Multi-pass membrane protein</topology>
    </subcellularLocation>
</comment>
<evidence type="ECO:0000256" key="8">
    <source>
        <dbReference type="ARBA" id="ARBA00023136"/>
    </source>
</evidence>
<feature type="transmembrane region" description="Helical" evidence="10">
    <location>
        <begin position="584"/>
        <end position="604"/>
    </location>
</feature>
<dbReference type="Gene3D" id="3.40.50.300">
    <property type="entry name" value="P-loop containing nucleotide triphosphate hydrolases"/>
    <property type="match status" value="2"/>
</dbReference>
<evidence type="ECO:0000256" key="10">
    <source>
        <dbReference type="SAM" id="Phobius"/>
    </source>
</evidence>
<dbReference type="CDD" id="cd03244">
    <property type="entry name" value="ABCC_MRP_domain2"/>
    <property type="match status" value="1"/>
</dbReference>
<keyword evidence="8 10" id="KW-0472">Membrane</keyword>
<dbReference type="FunFam" id="3.40.50.300:FF:001751">
    <property type="entry name" value="ABC bile acid transporter"/>
    <property type="match status" value="1"/>
</dbReference>
<evidence type="ECO:0000256" key="1">
    <source>
        <dbReference type="ARBA" id="ARBA00004141"/>
    </source>
</evidence>
<dbReference type="GO" id="GO:0005524">
    <property type="term" value="F:ATP binding"/>
    <property type="evidence" value="ECO:0007669"/>
    <property type="project" value="UniProtKB-KW"/>
</dbReference>
<keyword evidence="4" id="KW-0677">Repeat</keyword>
<feature type="transmembrane region" description="Helical" evidence="10">
    <location>
        <begin position="246"/>
        <end position="264"/>
    </location>
</feature>
<feature type="domain" description="ABC transmembrane type-1" evidence="12">
    <location>
        <begin position="387"/>
        <end position="723"/>
    </location>
</feature>
<evidence type="ECO:0000259" key="11">
    <source>
        <dbReference type="PROSITE" id="PS50893"/>
    </source>
</evidence>
<dbReference type="FunFam" id="1.20.1560.10:FF:000013">
    <property type="entry name" value="ABC transporter C family member 2"/>
    <property type="match status" value="1"/>
</dbReference>
<evidence type="ECO:0000256" key="5">
    <source>
        <dbReference type="ARBA" id="ARBA00022741"/>
    </source>
</evidence>
<dbReference type="FunFam" id="3.40.50.300:FF:001577">
    <property type="entry name" value="ABC bile acid transporter"/>
    <property type="match status" value="1"/>
</dbReference>
<feature type="transmembrane region" description="Helical" evidence="10">
    <location>
        <begin position="270"/>
        <end position="290"/>
    </location>
</feature>
<dbReference type="SUPFAM" id="SSF90123">
    <property type="entry name" value="ABC transporter transmembrane region"/>
    <property type="match status" value="2"/>
</dbReference>
<dbReference type="CDD" id="cd03250">
    <property type="entry name" value="ABCC_MRP_domain1"/>
    <property type="match status" value="1"/>
</dbReference>
<dbReference type="Proteomes" id="UP001152533">
    <property type="component" value="Unassembled WGS sequence"/>
</dbReference>
<feature type="transmembrane region" description="Helical" evidence="10">
    <location>
        <begin position="141"/>
        <end position="160"/>
    </location>
</feature>
<dbReference type="PROSITE" id="PS50929">
    <property type="entry name" value="ABC_TM1F"/>
    <property type="match status" value="2"/>
</dbReference>
<dbReference type="GO" id="GO:0140359">
    <property type="term" value="F:ABC-type transporter activity"/>
    <property type="evidence" value="ECO:0007669"/>
    <property type="project" value="InterPro"/>
</dbReference>
<dbReference type="InterPro" id="IPR027417">
    <property type="entry name" value="P-loop_NTPase"/>
</dbReference>
<evidence type="ECO:0000256" key="2">
    <source>
        <dbReference type="ARBA" id="ARBA00022448"/>
    </source>
</evidence>
<evidence type="ECO:0000256" key="9">
    <source>
        <dbReference type="SAM" id="MobiDB-lite"/>
    </source>
</evidence>
<feature type="region of interest" description="Disordered" evidence="9">
    <location>
        <begin position="482"/>
        <end position="504"/>
    </location>
</feature>
<dbReference type="Gene3D" id="1.20.1560.10">
    <property type="entry name" value="ABC transporter type 1, transmembrane domain"/>
    <property type="match status" value="2"/>
</dbReference>
<dbReference type="GO" id="GO:0005737">
    <property type="term" value="C:cytoplasm"/>
    <property type="evidence" value="ECO:0007669"/>
    <property type="project" value="UniProtKB-ARBA"/>
</dbReference>
<dbReference type="SUPFAM" id="SSF52540">
    <property type="entry name" value="P-loop containing nucleoside triphosphate hydrolases"/>
    <property type="match status" value="2"/>
</dbReference>
<feature type="transmembrane region" description="Helical" evidence="10">
    <location>
        <begin position="1272"/>
        <end position="1293"/>
    </location>
</feature>
<dbReference type="PANTHER" id="PTHR24223">
    <property type="entry name" value="ATP-BINDING CASSETTE SUB-FAMILY C"/>
    <property type="match status" value="1"/>
</dbReference>
<dbReference type="InterPro" id="IPR003593">
    <property type="entry name" value="AAA+_ATPase"/>
</dbReference>
<dbReference type="InterPro" id="IPR011527">
    <property type="entry name" value="ABC1_TM_dom"/>
</dbReference>
<feature type="transmembrane region" description="Helical" evidence="10">
    <location>
        <begin position="1089"/>
        <end position="1115"/>
    </location>
</feature>
<dbReference type="CDD" id="cd18604">
    <property type="entry name" value="ABC_6TM_VMR1_D2_like"/>
    <property type="match status" value="1"/>
</dbReference>
<dbReference type="GO" id="GO:0016887">
    <property type="term" value="F:ATP hydrolysis activity"/>
    <property type="evidence" value="ECO:0007669"/>
    <property type="project" value="InterPro"/>
</dbReference>
<dbReference type="InterPro" id="IPR003439">
    <property type="entry name" value="ABC_transporter-like_ATP-bd"/>
</dbReference>
<evidence type="ECO:0000313" key="14">
    <source>
        <dbReference type="Proteomes" id="UP001152533"/>
    </source>
</evidence>
<dbReference type="PROSITE" id="PS00211">
    <property type="entry name" value="ABC_TRANSPORTER_1"/>
    <property type="match status" value="2"/>
</dbReference>
<evidence type="ECO:0000256" key="3">
    <source>
        <dbReference type="ARBA" id="ARBA00022692"/>
    </source>
</evidence>
<dbReference type="CDD" id="cd18596">
    <property type="entry name" value="ABC_6TM_VMR1_D1_like"/>
    <property type="match status" value="1"/>
</dbReference>
<dbReference type="GO" id="GO:0016020">
    <property type="term" value="C:membrane"/>
    <property type="evidence" value="ECO:0007669"/>
    <property type="project" value="UniProtKB-SubCell"/>
</dbReference>